<evidence type="ECO:0000313" key="11">
    <source>
        <dbReference type="EMBL" id="CAA3010835.1"/>
    </source>
</evidence>
<feature type="compositionally biased region" description="Polar residues" evidence="9">
    <location>
        <begin position="500"/>
        <end position="510"/>
    </location>
</feature>
<dbReference type="InterPro" id="IPR001356">
    <property type="entry name" value="HD"/>
</dbReference>
<dbReference type="Gene3D" id="1.10.10.60">
    <property type="entry name" value="Homeodomain-like"/>
    <property type="match status" value="1"/>
</dbReference>
<dbReference type="SMART" id="SM00389">
    <property type="entry name" value="HOX"/>
    <property type="match status" value="1"/>
</dbReference>
<feature type="region of interest" description="Disordered" evidence="9">
    <location>
        <begin position="479"/>
        <end position="526"/>
    </location>
</feature>
<proteinExistence type="inferred from homology"/>
<evidence type="ECO:0000256" key="3">
    <source>
        <dbReference type="ARBA" id="ARBA00023015"/>
    </source>
</evidence>
<dbReference type="GO" id="GO:0006355">
    <property type="term" value="P:regulation of DNA-templated transcription"/>
    <property type="evidence" value="ECO:0007669"/>
    <property type="project" value="InterPro"/>
</dbReference>
<comment type="similarity">
    <text evidence="2">Belongs to the TALE/BELL homeobox family.</text>
</comment>
<gene>
    <name evidence="11" type="ORF">OLEA9_A008945</name>
</gene>
<keyword evidence="5 8" id="KW-0371">Homeobox</keyword>
<name>A0A8S0TXF5_OLEEU</name>
<dbReference type="Proteomes" id="UP000594638">
    <property type="component" value="Unassembled WGS sequence"/>
</dbReference>
<reference evidence="11 12" key="1">
    <citation type="submission" date="2019-12" db="EMBL/GenBank/DDBJ databases">
        <authorList>
            <person name="Alioto T."/>
            <person name="Alioto T."/>
            <person name="Gomez Garrido J."/>
        </authorList>
    </citation>
    <scope>NUCLEOTIDE SEQUENCE [LARGE SCALE GENOMIC DNA]</scope>
</reference>
<organism evidence="11 12">
    <name type="scientific">Olea europaea subsp. europaea</name>
    <dbReference type="NCBI Taxonomy" id="158383"/>
    <lineage>
        <taxon>Eukaryota</taxon>
        <taxon>Viridiplantae</taxon>
        <taxon>Streptophyta</taxon>
        <taxon>Embryophyta</taxon>
        <taxon>Tracheophyta</taxon>
        <taxon>Spermatophyta</taxon>
        <taxon>Magnoliopsida</taxon>
        <taxon>eudicotyledons</taxon>
        <taxon>Gunneridae</taxon>
        <taxon>Pentapetalae</taxon>
        <taxon>asterids</taxon>
        <taxon>lamiids</taxon>
        <taxon>Lamiales</taxon>
        <taxon>Oleaceae</taxon>
        <taxon>Oleeae</taxon>
        <taxon>Olea</taxon>
    </lineage>
</organism>
<keyword evidence="3" id="KW-0805">Transcription regulation</keyword>
<sequence length="637" mass="70158">MYYQGSSEIQADGLQTLFLMNPNYVGYSDNTTVQKPANMLFFNSAAMEGHAVTTAQISHAPLPQSHHFVGVPLSAAVGSPNTYYHNHSSVLGQQEIQASHGTIPRVHYNLWKSVDQAGGVNQQNLSSGVAAINSGDTKDGGSLRPAVSPKPQELSLTLSPEQIGYRSLPTNHDIIIPPKPGSSSSLSAGSNGVSNLQSVILGSKYLKAAQQLLDELVVVGKGTKICGVGAGEAAEKRKIIKESTGVNVQAFGIKGCETELTTAQRQEILMKKAKLINMLDEVEVRYKQYHQQMKIVVASFEMTAGIGSAKSYTQLALKTISKQFRCLRDAISAEIKATRKSLGEVENSGEKFEGSRLKFVDYQFRQERALQQLGMIQNSSWRTQRGLPERAVSVLRAWLFENFLHPYPKDSDKQMLARQTGLTTSQVSNWFINARVRLWKPMVEEMYLEEMKNSESNISDENTSKSEAAMREMVSKSTALEENGKMEGIPEKNSKKTRNGKQISPSNTVPVQMKTKAADQTSKGLSEGDNYLTLMAANTSHGNRFDTYAIEELGSFNGSEQLGTRVHGNNVFLTLGLSPSENIKLGTRIETEGTVENNYNRVNNLQESHSNIGYHDQIVDFKNRKPFSAQLLSDFVT</sequence>
<evidence type="ECO:0000259" key="10">
    <source>
        <dbReference type="PROSITE" id="PS50071"/>
    </source>
</evidence>
<dbReference type="AlphaFoldDB" id="A0A8S0TXF5"/>
<dbReference type="InterPro" id="IPR006563">
    <property type="entry name" value="POX_dom"/>
</dbReference>
<feature type="DNA-binding region" description="Homeobox" evidence="8">
    <location>
        <begin position="380"/>
        <end position="442"/>
    </location>
</feature>
<dbReference type="SMART" id="SM00574">
    <property type="entry name" value="POX"/>
    <property type="match status" value="1"/>
</dbReference>
<dbReference type="InterPro" id="IPR009057">
    <property type="entry name" value="Homeodomain-like_sf"/>
</dbReference>
<evidence type="ECO:0000256" key="1">
    <source>
        <dbReference type="ARBA" id="ARBA00004123"/>
    </source>
</evidence>
<feature type="compositionally biased region" description="Basic and acidic residues" evidence="9">
    <location>
        <begin position="482"/>
        <end position="494"/>
    </location>
</feature>
<evidence type="ECO:0000313" key="12">
    <source>
        <dbReference type="Proteomes" id="UP000594638"/>
    </source>
</evidence>
<dbReference type="PANTHER" id="PTHR11850">
    <property type="entry name" value="HOMEOBOX PROTEIN TRANSCRIPTION FACTORS"/>
    <property type="match status" value="1"/>
</dbReference>
<feature type="domain" description="Homeobox" evidence="10">
    <location>
        <begin position="378"/>
        <end position="441"/>
    </location>
</feature>
<dbReference type="InterPro" id="IPR050224">
    <property type="entry name" value="TALE_homeobox"/>
</dbReference>
<evidence type="ECO:0000256" key="7">
    <source>
        <dbReference type="ARBA" id="ARBA00023242"/>
    </source>
</evidence>
<dbReference type="SUPFAM" id="SSF46689">
    <property type="entry name" value="Homeodomain-like"/>
    <property type="match status" value="1"/>
</dbReference>
<evidence type="ECO:0000256" key="8">
    <source>
        <dbReference type="PROSITE-ProRule" id="PRU00108"/>
    </source>
</evidence>
<dbReference type="FunFam" id="1.10.10.60:FF:000117">
    <property type="entry name" value="BEL1-like homeodomain protein 9"/>
    <property type="match status" value="1"/>
</dbReference>
<evidence type="ECO:0000256" key="5">
    <source>
        <dbReference type="ARBA" id="ARBA00023155"/>
    </source>
</evidence>
<evidence type="ECO:0000256" key="6">
    <source>
        <dbReference type="ARBA" id="ARBA00023163"/>
    </source>
</evidence>
<evidence type="ECO:0000256" key="4">
    <source>
        <dbReference type="ARBA" id="ARBA00023125"/>
    </source>
</evidence>
<keyword evidence="6" id="KW-0804">Transcription</keyword>
<dbReference type="OrthoDB" id="10056939at2759"/>
<dbReference type="EMBL" id="CACTIH010007352">
    <property type="protein sequence ID" value="CAA3010835.1"/>
    <property type="molecule type" value="Genomic_DNA"/>
</dbReference>
<feature type="region of interest" description="Disordered" evidence="9">
    <location>
        <begin position="132"/>
        <end position="153"/>
    </location>
</feature>
<keyword evidence="12" id="KW-1185">Reference proteome</keyword>
<keyword evidence="4 8" id="KW-0238">DNA-binding</keyword>
<dbReference type="InterPro" id="IPR008422">
    <property type="entry name" value="KN_HD"/>
</dbReference>
<dbReference type="Gramene" id="OE9A008945T1">
    <property type="protein sequence ID" value="OE9A008945C1"/>
    <property type="gene ID" value="OE9A008945"/>
</dbReference>
<accession>A0A8S0TXF5</accession>
<comment type="caution">
    <text evidence="11">The sequence shown here is derived from an EMBL/GenBank/DDBJ whole genome shotgun (WGS) entry which is preliminary data.</text>
</comment>
<evidence type="ECO:0000256" key="9">
    <source>
        <dbReference type="SAM" id="MobiDB-lite"/>
    </source>
</evidence>
<dbReference type="GO" id="GO:0003677">
    <property type="term" value="F:DNA binding"/>
    <property type="evidence" value="ECO:0007669"/>
    <property type="project" value="UniProtKB-UniRule"/>
</dbReference>
<dbReference type="CDD" id="cd00086">
    <property type="entry name" value="homeodomain"/>
    <property type="match status" value="1"/>
</dbReference>
<dbReference type="GO" id="GO:0005634">
    <property type="term" value="C:nucleus"/>
    <property type="evidence" value="ECO:0007669"/>
    <property type="project" value="UniProtKB-SubCell"/>
</dbReference>
<evidence type="ECO:0000256" key="2">
    <source>
        <dbReference type="ARBA" id="ARBA00006454"/>
    </source>
</evidence>
<comment type="subcellular location">
    <subcellularLocation>
        <location evidence="1 8">Nucleus</location>
    </subcellularLocation>
</comment>
<keyword evidence="7 8" id="KW-0539">Nucleus</keyword>
<dbReference type="Pfam" id="PF07526">
    <property type="entry name" value="POX"/>
    <property type="match status" value="1"/>
</dbReference>
<dbReference type="PROSITE" id="PS50071">
    <property type="entry name" value="HOMEOBOX_2"/>
    <property type="match status" value="1"/>
</dbReference>
<dbReference type="Pfam" id="PF05920">
    <property type="entry name" value="Homeobox_KN"/>
    <property type="match status" value="1"/>
</dbReference>
<protein>
    <submittedName>
        <fullName evidence="11">BEL1-like homeodomain 1</fullName>
    </submittedName>
</protein>
<dbReference type="Gramene" id="OE9A008945T3">
    <property type="protein sequence ID" value="OE9A008945C3"/>
    <property type="gene ID" value="OE9A008945"/>
</dbReference>